<dbReference type="GO" id="GO:0016874">
    <property type="term" value="F:ligase activity"/>
    <property type="evidence" value="ECO:0007669"/>
    <property type="project" value="UniProtKB-KW"/>
</dbReference>
<accession>A0A1G6VJX7</accession>
<dbReference type="Pfam" id="PF00501">
    <property type="entry name" value="AMP-binding"/>
    <property type="match status" value="1"/>
</dbReference>
<dbReference type="PANTHER" id="PTHR22754:SF32">
    <property type="entry name" value="DISCO-INTERACTING PROTEIN 2"/>
    <property type="match status" value="1"/>
</dbReference>
<dbReference type="AlphaFoldDB" id="A0A1G6VJX7"/>
<dbReference type="GO" id="GO:0005886">
    <property type="term" value="C:plasma membrane"/>
    <property type="evidence" value="ECO:0007669"/>
    <property type="project" value="TreeGrafter"/>
</dbReference>
<dbReference type="InterPro" id="IPR040097">
    <property type="entry name" value="FAAL/FAAC"/>
</dbReference>
<dbReference type="Gene3D" id="3.40.50.12780">
    <property type="entry name" value="N-terminal domain of ligase-like"/>
    <property type="match status" value="1"/>
</dbReference>
<dbReference type="PANTHER" id="PTHR22754">
    <property type="entry name" value="DISCO-INTERACTING PROTEIN 2 DIP2 -RELATED"/>
    <property type="match status" value="1"/>
</dbReference>
<evidence type="ECO:0000313" key="5">
    <source>
        <dbReference type="Proteomes" id="UP000183685"/>
    </source>
</evidence>
<organism evidence="4 5">
    <name type="scientific">Kordiimonas lacus</name>
    <dbReference type="NCBI Taxonomy" id="637679"/>
    <lineage>
        <taxon>Bacteria</taxon>
        <taxon>Pseudomonadati</taxon>
        <taxon>Pseudomonadota</taxon>
        <taxon>Alphaproteobacteria</taxon>
        <taxon>Kordiimonadales</taxon>
        <taxon>Kordiimonadaceae</taxon>
        <taxon>Kordiimonas</taxon>
    </lineage>
</organism>
<dbReference type="STRING" id="637679.GCA_001550055_02471"/>
<dbReference type="GO" id="GO:0070566">
    <property type="term" value="F:adenylyltransferase activity"/>
    <property type="evidence" value="ECO:0007669"/>
    <property type="project" value="TreeGrafter"/>
</dbReference>
<dbReference type="InterPro" id="IPR000873">
    <property type="entry name" value="AMP-dep_synth/lig_dom"/>
</dbReference>
<dbReference type="Proteomes" id="UP000183685">
    <property type="component" value="Unassembled WGS sequence"/>
</dbReference>
<name>A0A1G6VJX7_9PROT</name>
<dbReference type="OrthoDB" id="9803968at2"/>
<protein>
    <submittedName>
        <fullName evidence="4">Fatty-acyl-CoA synthase</fullName>
    </submittedName>
</protein>
<evidence type="ECO:0000259" key="3">
    <source>
        <dbReference type="Pfam" id="PF00501"/>
    </source>
</evidence>
<evidence type="ECO:0000256" key="2">
    <source>
        <dbReference type="ARBA" id="ARBA00022598"/>
    </source>
</evidence>
<comment type="similarity">
    <text evidence="1">Belongs to the ATP-dependent AMP-binding enzyme family.</text>
</comment>
<dbReference type="InterPro" id="IPR045851">
    <property type="entry name" value="AMP-bd_C_sf"/>
</dbReference>
<dbReference type="InterPro" id="IPR042099">
    <property type="entry name" value="ANL_N_sf"/>
</dbReference>
<dbReference type="SUPFAM" id="SSF56801">
    <property type="entry name" value="Acetyl-CoA synthetase-like"/>
    <property type="match status" value="1"/>
</dbReference>
<dbReference type="RefSeq" id="WP_068305468.1">
    <property type="nucleotide sequence ID" value="NZ_DAIOMO010000001.1"/>
</dbReference>
<dbReference type="EMBL" id="FNAK01000002">
    <property type="protein sequence ID" value="SDD53920.1"/>
    <property type="molecule type" value="Genomic_DNA"/>
</dbReference>
<dbReference type="Gene3D" id="3.30.300.30">
    <property type="match status" value="1"/>
</dbReference>
<evidence type="ECO:0000256" key="1">
    <source>
        <dbReference type="ARBA" id="ARBA00006432"/>
    </source>
</evidence>
<gene>
    <name evidence="4" type="ORF">SAMN04488071_0757</name>
</gene>
<feature type="domain" description="AMP-dependent synthetase/ligase" evidence="3">
    <location>
        <begin position="53"/>
        <end position="433"/>
    </location>
</feature>
<keyword evidence="5" id="KW-1185">Reference proteome</keyword>
<reference evidence="4 5" key="1">
    <citation type="submission" date="2016-10" db="EMBL/GenBank/DDBJ databases">
        <authorList>
            <person name="de Groot N.N."/>
        </authorList>
    </citation>
    <scope>NUCLEOTIDE SEQUENCE [LARGE SCALE GENOMIC DNA]</scope>
    <source>
        <strain evidence="4 5">CGMCC 1.9109</strain>
    </source>
</reference>
<dbReference type="CDD" id="cd05931">
    <property type="entry name" value="FAAL"/>
    <property type="match status" value="1"/>
</dbReference>
<dbReference type="NCBIfam" id="NF006624">
    <property type="entry name" value="PRK09192.1"/>
    <property type="match status" value="1"/>
</dbReference>
<keyword evidence="2" id="KW-0436">Ligase</keyword>
<evidence type="ECO:0000313" key="4">
    <source>
        <dbReference type="EMBL" id="SDD53920.1"/>
    </source>
</evidence>
<proteinExistence type="inferred from homology"/>
<dbReference type="GO" id="GO:0006633">
    <property type="term" value="P:fatty acid biosynthetic process"/>
    <property type="evidence" value="ECO:0007669"/>
    <property type="project" value="TreeGrafter"/>
</dbReference>
<sequence>MVEADVMTDVTPTQDPTLPRRYSDFDTLVDAIEYAAKGLRGPNFFNARGDLVESLPWRDVRDRAEVIGRKLVGMGFEKGDRIALIAETSADFVCFFVGCQYASVLPVPLPLPTSFGGKDGYVSQLQLQMNSCQANGLMAPSFMDEIVAEATEGLELRFSGSYQEYLNAEGEGDVRLPSPDDLAYLQYSSGSTRFPHGVSVTHRSLLSNTHGMGYHGVHIGEDDRCCSWLPFYHDMGLVGTLLTTLTTQVSVDFIPTEEFARRPLSWLRVLSANKGTITYSPTFGFDICSRRAALRSSAMEGLDLSSVRVAGCGAEMIRPEVMRAFYETFKDIGFKMEAFLPSYGLAECTLGVSFGTVGKGIEVDLIEESKLTGDKHVLVNGSGETPRMREVVNCGKPLPEYDVEMRDEDGNVVPDHTVGRVFLRGVSVMREYFNDPETTRAVLSPDGWLDTGDMGYLKDGCIYIVGRAKDMIIVNGRNHWPQDIEWAAEQLPGVKTGDVAAISIPGENAEEVPLILAQCRILETDDRIKFVAALKKHIQSSTGINCMIELVPPRSLPRTSSGKLSRVKARNEYLSGNLQAIAS</sequence>